<dbReference type="InterPro" id="IPR011004">
    <property type="entry name" value="Trimer_LpxA-like_sf"/>
</dbReference>
<evidence type="ECO:0000313" key="7">
    <source>
        <dbReference type="Proteomes" id="UP000095131"/>
    </source>
</evidence>
<dbReference type="InterPro" id="IPR001451">
    <property type="entry name" value="Hexapep"/>
</dbReference>
<dbReference type="Pfam" id="PF00132">
    <property type="entry name" value="Hexapep"/>
    <property type="match status" value="2"/>
</dbReference>
<keyword evidence="1" id="KW-0444">Lipid biosynthesis</keyword>
<dbReference type="GO" id="GO:0009245">
    <property type="term" value="P:lipid A biosynthetic process"/>
    <property type="evidence" value="ECO:0007669"/>
    <property type="project" value="UniProtKB-KW"/>
</dbReference>
<dbReference type="PANTHER" id="PTHR43378:SF2">
    <property type="entry name" value="UDP-3-O-ACYLGLUCOSAMINE N-ACYLTRANSFERASE 1, MITOCHONDRIAL-RELATED"/>
    <property type="match status" value="1"/>
</dbReference>
<dbReference type="AlphaFoldDB" id="A0A1E3WJN8"/>
<proteinExistence type="predicted"/>
<dbReference type="Gene3D" id="2.160.10.10">
    <property type="entry name" value="Hexapeptide repeat proteins"/>
    <property type="match status" value="1"/>
</dbReference>
<gene>
    <name evidence="6" type="primary">lpxD</name>
    <name evidence="6" type="ORF">VSF3289_00183</name>
</gene>
<organism evidence="6 7">
    <name type="scientific">Vibrio scophthalmi</name>
    <dbReference type="NCBI Taxonomy" id="45658"/>
    <lineage>
        <taxon>Bacteria</taxon>
        <taxon>Pseudomonadati</taxon>
        <taxon>Pseudomonadota</taxon>
        <taxon>Gammaproteobacteria</taxon>
        <taxon>Vibrionales</taxon>
        <taxon>Vibrionaceae</taxon>
        <taxon>Vibrio</taxon>
    </lineage>
</organism>
<dbReference type="Proteomes" id="UP000095131">
    <property type="component" value="Unassembled WGS sequence"/>
</dbReference>
<dbReference type="SUPFAM" id="SSF51161">
    <property type="entry name" value="Trimeric LpxA-like enzymes"/>
    <property type="match status" value="1"/>
</dbReference>
<dbReference type="PANTHER" id="PTHR43378">
    <property type="entry name" value="UDP-3-O-ACYLGLUCOSAMINE N-ACYLTRANSFERASE"/>
    <property type="match status" value="1"/>
</dbReference>
<evidence type="ECO:0000313" key="6">
    <source>
        <dbReference type="EMBL" id="ODS09945.1"/>
    </source>
</evidence>
<sequence>MYSFKDYLDITPYKFELLGDEDVFFSEFCSIQNQEKYGLCFMDGKRVKKLSFVTEGVCNIFLLPISMKQLFKENDSVCMVFSESPKDFFCDAYNFYSSKEFTPKISKSAIIHNEVTMSENVIIGENVVIHSGCKIGEFTSIGDNSVLYSNSIIGSNCLIESNVSIGCPGFGYYKDNNGNLKNFPHIARVVLDDNITIGSNTTIARGGLTDTKIGKWSKVDNQVHIAHNVDIGQNVMIAAGATICGSVTISDDSWIGPNSLISDGIFVGQSSYISLGSTVVKDVKQGEKVTGYFAVPHRKFLRSLCKQ</sequence>
<evidence type="ECO:0000256" key="4">
    <source>
        <dbReference type="ARBA" id="ARBA00023098"/>
    </source>
</evidence>
<keyword evidence="2" id="KW-0441">Lipid A biosynthesis</keyword>
<protein>
    <submittedName>
        <fullName evidence="6">UDP-3-O-(3-hydroxymyristoyl)glucosamine N-acyltransferase</fullName>
        <ecNumber evidence="6">2.3.1.191</ecNumber>
    </submittedName>
</protein>
<evidence type="ECO:0000256" key="3">
    <source>
        <dbReference type="ARBA" id="ARBA00022679"/>
    </source>
</evidence>
<dbReference type="GO" id="GO:0016410">
    <property type="term" value="F:N-acyltransferase activity"/>
    <property type="evidence" value="ECO:0007669"/>
    <property type="project" value="InterPro"/>
</dbReference>
<evidence type="ECO:0000256" key="2">
    <source>
        <dbReference type="ARBA" id="ARBA00022556"/>
    </source>
</evidence>
<comment type="caution">
    <text evidence="6">The sequence shown here is derived from an EMBL/GenBank/DDBJ whole genome shotgun (WGS) entry which is preliminary data.</text>
</comment>
<dbReference type="GO" id="GO:0103118">
    <property type="term" value="F:UDP-3-O-[(3R)-3-hydroxyacyl]-glucosamine N-acyltransferase activity"/>
    <property type="evidence" value="ECO:0007669"/>
    <property type="project" value="UniProtKB-EC"/>
</dbReference>
<keyword evidence="3 6" id="KW-0808">Transferase</keyword>
<dbReference type="EC" id="2.3.1.191" evidence="6"/>
<dbReference type="InterPro" id="IPR007691">
    <property type="entry name" value="LpxD"/>
</dbReference>
<evidence type="ECO:0000256" key="1">
    <source>
        <dbReference type="ARBA" id="ARBA00022516"/>
    </source>
</evidence>
<dbReference type="EMBL" id="MDCJ01000002">
    <property type="protein sequence ID" value="ODS09945.1"/>
    <property type="molecule type" value="Genomic_DNA"/>
</dbReference>
<keyword evidence="4" id="KW-0443">Lipid metabolism</keyword>
<accession>A0A1E3WJN8</accession>
<dbReference type="GO" id="GO:0016020">
    <property type="term" value="C:membrane"/>
    <property type="evidence" value="ECO:0007669"/>
    <property type="project" value="GOC"/>
</dbReference>
<keyword evidence="5 6" id="KW-0012">Acyltransferase</keyword>
<dbReference type="CDD" id="cd03352">
    <property type="entry name" value="LbH_LpxD"/>
    <property type="match status" value="1"/>
</dbReference>
<name>A0A1E3WJN8_9VIBR</name>
<evidence type="ECO:0000256" key="5">
    <source>
        <dbReference type="ARBA" id="ARBA00023315"/>
    </source>
</evidence>
<reference evidence="6 7" key="1">
    <citation type="submission" date="2016-08" db="EMBL/GenBank/DDBJ databases">
        <title>Genome sequencing of Vibrio scophthalmi strain FP3289, an isolated from Paralichthys olivaceus.</title>
        <authorList>
            <person name="Han H.-J."/>
        </authorList>
    </citation>
    <scope>NUCLEOTIDE SEQUENCE [LARGE SCALE GENOMIC DNA]</scope>
    <source>
        <strain evidence="6 7">FP3289</strain>
    </source>
</reference>